<evidence type="ECO:0000313" key="2">
    <source>
        <dbReference type="EMBL" id="PRX51378.1"/>
    </source>
</evidence>
<dbReference type="PANTHER" id="PTHR30543:SF21">
    <property type="entry name" value="NAD(P)H-DEPENDENT FMN REDUCTASE LOT6"/>
    <property type="match status" value="1"/>
</dbReference>
<dbReference type="Proteomes" id="UP000238362">
    <property type="component" value="Unassembled WGS sequence"/>
</dbReference>
<dbReference type="Gene3D" id="3.40.50.360">
    <property type="match status" value="1"/>
</dbReference>
<gene>
    <name evidence="2" type="ORF">B0I33_101532</name>
</gene>
<protein>
    <submittedName>
        <fullName evidence="2">FMN reductase</fullName>
    </submittedName>
</protein>
<dbReference type="PANTHER" id="PTHR30543">
    <property type="entry name" value="CHROMATE REDUCTASE"/>
    <property type="match status" value="1"/>
</dbReference>
<dbReference type="InterPro" id="IPR029039">
    <property type="entry name" value="Flavoprotein-like_sf"/>
</dbReference>
<dbReference type="GO" id="GO:0010181">
    <property type="term" value="F:FMN binding"/>
    <property type="evidence" value="ECO:0007669"/>
    <property type="project" value="TreeGrafter"/>
</dbReference>
<accession>A0A2T0M3Q1</accession>
<dbReference type="GO" id="GO:0005829">
    <property type="term" value="C:cytosol"/>
    <property type="evidence" value="ECO:0007669"/>
    <property type="project" value="TreeGrafter"/>
</dbReference>
<organism evidence="2 3">
    <name type="scientific">Prauserella shujinwangii</name>
    <dbReference type="NCBI Taxonomy" id="1453103"/>
    <lineage>
        <taxon>Bacteria</taxon>
        <taxon>Bacillati</taxon>
        <taxon>Actinomycetota</taxon>
        <taxon>Actinomycetes</taxon>
        <taxon>Pseudonocardiales</taxon>
        <taxon>Pseudonocardiaceae</taxon>
        <taxon>Prauserella</taxon>
    </lineage>
</organism>
<dbReference type="InterPro" id="IPR005025">
    <property type="entry name" value="FMN_Rdtase-like_dom"/>
</dbReference>
<comment type="caution">
    <text evidence="2">The sequence shown here is derived from an EMBL/GenBank/DDBJ whole genome shotgun (WGS) entry which is preliminary data.</text>
</comment>
<proteinExistence type="predicted"/>
<dbReference type="Pfam" id="PF03358">
    <property type="entry name" value="FMN_red"/>
    <property type="match status" value="1"/>
</dbReference>
<dbReference type="RefSeq" id="WP_106176845.1">
    <property type="nucleotide sequence ID" value="NZ_PVNH01000001.1"/>
</dbReference>
<dbReference type="OrthoDB" id="9812295at2"/>
<evidence type="ECO:0000259" key="1">
    <source>
        <dbReference type="Pfam" id="PF03358"/>
    </source>
</evidence>
<dbReference type="GO" id="GO:0016491">
    <property type="term" value="F:oxidoreductase activity"/>
    <property type="evidence" value="ECO:0007669"/>
    <property type="project" value="InterPro"/>
</dbReference>
<name>A0A2T0M3Q1_9PSEU</name>
<dbReference type="SUPFAM" id="SSF52218">
    <property type="entry name" value="Flavoproteins"/>
    <property type="match status" value="1"/>
</dbReference>
<keyword evidence="3" id="KW-1185">Reference proteome</keyword>
<reference evidence="2 3" key="1">
    <citation type="submission" date="2018-03" db="EMBL/GenBank/DDBJ databases">
        <title>Genomic Encyclopedia of Type Strains, Phase III (KMG-III): the genomes of soil and plant-associated and newly described type strains.</title>
        <authorList>
            <person name="Whitman W."/>
        </authorList>
    </citation>
    <scope>NUCLEOTIDE SEQUENCE [LARGE SCALE GENOMIC DNA]</scope>
    <source>
        <strain evidence="2 3">CGMCC 4.7125</strain>
    </source>
</reference>
<feature type="domain" description="NADPH-dependent FMN reductase-like" evidence="1">
    <location>
        <begin position="5"/>
        <end position="147"/>
    </location>
</feature>
<dbReference type="InterPro" id="IPR050712">
    <property type="entry name" value="NAD(P)H-dep_reductase"/>
</dbReference>
<dbReference type="EMBL" id="PVNH01000001">
    <property type="protein sequence ID" value="PRX51378.1"/>
    <property type="molecule type" value="Genomic_DNA"/>
</dbReference>
<evidence type="ECO:0000313" key="3">
    <source>
        <dbReference type="Proteomes" id="UP000238362"/>
    </source>
</evidence>
<dbReference type="AlphaFoldDB" id="A0A2T0M3Q1"/>
<sequence>MKPLRIVFLSGSLGVNARADRLSQWCARRAAACGAGTTVFRGEDLEFPMYRPDRPERTERQRLFVEALAGADGVVTISPSYHGTPSGLLKNALDYLNDLGDDPRPFLDGRAIGCVAIAGGEQGAVSTLNTLRAIGHAMRAWPVPLGVTLSGERANLAADGAPLDPAAAHHLEIMLGQVLALATTATFRDRAATAPA</sequence>